<protein>
    <submittedName>
        <fullName evidence="2">Acetyltransferase, GNAT family protein</fullName>
    </submittedName>
</protein>
<organism evidence="2 3">
    <name type="scientific">Hyalangium minutum</name>
    <dbReference type="NCBI Taxonomy" id="394096"/>
    <lineage>
        <taxon>Bacteria</taxon>
        <taxon>Pseudomonadati</taxon>
        <taxon>Myxococcota</taxon>
        <taxon>Myxococcia</taxon>
        <taxon>Myxococcales</taxon>
        <taxon>Cystobacterineae</taxon>
        <taxon>Archangiaceae</taxon>
        <taxon>Hyalangium</taxon>
    </lineage>
</organism>
<dbReference type="PATRIC" id="fig|394096.3.peg.4137"/>
<dbReference type="STRING" id="394096.DB31_8098"/>
<dbReference type="CDD" id="cd04301">
    <property type="entry name" value="NAT_SF"/>
    <property type="match status" value="1"/>
</dbReference>
<dbReference type="RefSeq" id="WP_169787081.1">
    <property type="nucleotide sequence ID" value="NZ_JMCB01000007.1"/>
</dbReference>
<proteinExistence type="predicted"/>
<dbReference type="Gene3D" id="3.40.630.30">
    <property type="match status" value="1"/>
</dbReference>
<evidence type="ECO:0000313" key="2">
    <source>
        <dbReference type="EMBL" id="KFE67615.1"/>
    </source>
</evidence>
<comment type="caution">
    <text evidence="2">The sequence shown here is derived from an EMBL/GenBank/DDBJ whole genome shotgun (WGS) entry which is preliminary data.</text>
</comment>
<sequence>MSIIRPATPADLSALGTALAPLSLFQAYGLTAAALTQRFEAALQRGEGLLLAELEGAPVGVCWFITRGAFGTGAYLRTLAVKEGLQGKGLGVELLRGYEDGSGDPPGGWFLLASDFNTGAHRFYERHGYREVGLLPDFAAKGVTERIYWKPRPPAR</sequence>
<dbReference type="SUPFAM" id="SSF55729">
    <property type="entry name" value="Acyl-CoA N-acyltransferases (Nat)"/>
    <property type="match status" value="1"/>
</dbReference>
<keyword evidence="2" id="KW-0808">Transferase</keyword>
<dbReference type="Proteomes" id="UP000028725">
    <property type="component" value="Unassembled WGS sequence"/>
</dbReference>
<evidence type="ECO:0000259" key="1">
    <source>
        <dbReference type="PROSITE" id="PS51186"/>
    </source>
</evidence>
<dbReference type="PROSITE" id="PS51186">
    <property type="entry name" value="GNAT"/>
    <property type="match status" value="1"/>
</dbReference>
<keyword evidence="3" id="KW-1185">Reference proteome</keyword>
<dbReference type="InterPro" id="IPR016181">
    <property type="entry name" value="Acyl_CoA_acyltransferase"/>
</dbReference>
<dbReference type="Pfam" id="PF00583">
    <property type="entry name" value="Acetyltransf_1"/>
    <property type="match status" value="1"/>
</dbReference>
<gene>
    <name evidence="2" type="ORF">DB31_8098</name>
</gene>
<dbReference type="AlphaFoldDB" id="A0A085WIV2"/>
<evidence type="ECO:0000313" key="3">
    <source>
        <dbReference type="Proteomes" id="UP000028725"/>
    </source>
</evidence>
<dbReference type="InterPro" id="IPR000182">
    <property type="entry name" value="GNAT_dom"/>
</dbReference>
<reference evidence="2 3" key="1">
    <citation type="submission" date="2014-04" db="EMBL/GenBank/DDBJ databases">
        <title>Genome assembly of Hyalangium minutum DSM 14724.</title>
        <authorList>
            <person name="Sharma G."/>
            <person name="Subramanian S."/>
        </authorList>
    </citation>
    <scope>NUCLEOTIDE SEQUENCE [LARGE SCALE GENOMIC DNA]</scope>
    <source>
        <strain evidence="2 3">DSM 14724</strain>
    </source>
</reference>
<dbReference type="GO" id="GO:0016747">
    <property type="term" value="F:acyltransferase activity, transferring groups other than amino-acyl groups"/>
    <property type="evidence" value="ECO:0007669"/>
    <property type="project" value="InterPro"/>
</dbReference>
<dbReference type="EMBL" id="JMCB01000007">
    <property type="protein sequence ID" value="KFE67615.1"/>
    <property type="molecule type" value="Genomic_DNA"/>
</dbReference>
<accession>A0A085WIV2</accession>
<feature type="domain" description="N-acetyltransferase" evidence="1">
    <location>
        <begin position="2"/>
        <end position="153"/>
    </location>
</feature>
<name>A0A085WIV2_9BACT</name>